<comment type="caution">
    <text evidence="4">The sequence shown here is derived from an EMBL/GenBank/DDBJ whole genome shotgun (WGS) entry which is preliminary data.</text>
</comment>
<dbReference type="PANTHER" id="PTHR37813:SF1">
    <property type="entry name" value="FELS-2 PROPHAGE PROTEIN"/>
    <property type="match status" value="1"/>
</dbReference>
<proteinExistence type="predicted"/>
<evidence type="ECO:0000256" key="1">
    <source>
        <dbReference type="ARBA" id="ARBA00022612"/>
    </source>
</evidence>
<dbReference type="EMBL" id="JAPRAY010000002">
    <property type="protein sequence ID" value="MCZ0666232.1"/>
    <property type="molecule type" value="Genomic_DNA"/>
</dbReference>
<dbReference type="RefSeq" id="WP_268803257.1">
    <property type="nucleotide sequence ID" value="NZ_JAPRAY010000002.1"/>
</dbReference>
<dbReference type="Pfam" id="PF10145">
    <property type="entry name" value="PhageMin_Tail"/>
    <property type="match status" value="1"/>
</dbReference>
<name>A0A9Q4EZR7_MEDGN</name>
<sequence>MAAKVIKIEIPIETQDKTDPALGSVTAKMEDLDNAAKNAQKSMDSASKSASGFEKSLGKSMDNVSKKASGFEKSLGSVTKQKWQILLEAKDKITPTVKQAITYVKSLSSKAWRVTLKAVDLVTSPVKRVFGLLKSPLVAAGVTISAGAGIASTVKTYAEFEAAMSQVKAISGATGEEFTQLTEKAKQMGATTKFTAAQSAEAFNYMAMAGWKASDMMSGIEGIMNLAAASGEDLGTTSDIVTDALTAFNLKASDSTHFADVLAQASANANTNVSKMGQTFQYVAPVAGAMGYSIEDTALAIGLMANAGIKGEKAGTALRSIFTRLADPPKDAAGAIEKLGLSITNADGSMRPLNDVMKDLRKSFAGLTQEQKVQIASQLAGQEAMSGLLALVNASEEDYNKLAEAIGNADGASKKMSDTMLDNLSGKWTLFQSALDGVKISLGERFKPYLMDALDWMIEKMPDIEDTLLLTMDRIDEFVDHTKEKISEFTGTKEWQDADLFGKIKIGWDKLIAEPFSEWWDSSGKQKIMLKAEDIGKGLGSGISAGILTLLGIDVGSTIDEGATIGRQFASGFVSGFNASEIQSAIGGAISGIFKNAGKIFTGDADLSSWLSAALVAKVATPLLGAGIKGVKLGKTIFGSGEGGLGLGSAIIGSAAAGTGLKGLGASAGMFGLKIGSTATTGAGLIASGAAAAGGGIVGGATLISGGIDAYHAIKSDEAAEKKAYGTSAGLKVGGVAGGAALGAAIGSVIPGLGTVVGGLIGAGIGGIAGWFGGNKVKEDYEETKQAAEEAALAAELMEQKSKYALESSRFENSKLKDAFNDTTVSAERFASMMQEAASKKVQDSFGNIKLSVKEIKDAAKQIVFGDQEQAFTKFSSAASDAQNSLANLQSSVSTMDKLNWKASLGMKFDDNEISEYIAGVDNMLSSASQYLEDKHYQAKAAIDLLVEPGNETDMTTGLNAMYADMQSKIESLGKDLHAKVNVALEDGVITLDEQAEITNLQNQITDITNQISQAETEASFQSLKIKYSGASLDADSFANLVAEIQTNVQEAAQSYDDALEVSLTNLNLQLQSGAINQEQFDAQLQALTEGYQAKITDLSVRVESFELQSIADAFGSELDGILPDIEGTVAEKLGTAMHNAMAAGVDVENWDVSTASQWLDLDGLSAETQSAITELMSQVAASLPDQMSSALSGTDIDMSDSVNSMVNSSIENVDLSGAGETLMGKVNESMNGLDMSESGAGLQDSLQTSLLTSLENVDLSGAGTTLNTKLGESMASLDMSESGSGLQESIQSSITSSIEGVDLTEAASSLNTSLSAALSSAESIDTTGFATALQSSIAGSVQGLDYSGVTSAVGTGISNAITATMGTIQGAISTLYSDVGAAINSAFAAGFTTTTTVTITVNYQLANPTATISFSGGGTGTATVSASVHADGGFVNGPELSWIGEDGPEFVIPVGAKRRNRGIELWQRAGQMLGIPQHAEGGLIGNPASAATYYDYTAQNAIQAISEEDSDTSEPIPTSVRHEGESGTKEVKLNVNVNPQFVISGGGGQSDEDIMRIIKSHFKELADDLGGELADRLGEVFSNMPVNA</sequence>
<feature type="region of interest" description="Disordered" evidence="2">
    <location>
        <begin position="1507"/>
        <end position="1529"/>
    </location>
</feature>
<dbReference type="NCBIfam" id="TIGR01760">
    <property type="entry name" value="tape_meas_TP901"/>
    <property type="match status" value="1"/>
</dbReference>
<gene>
    <name evidence="4" type="ORF">OZZ17_01580</name>
</gene>
<evidence type="ECO:0000259" key="3">
    <source>
        <dbReference type="Pfam" id="PF10145"/>
    </source>
</evidence>
<feature type="domain" description="Phage tail tape measure protein" evidence="3">
    <location>
        <begin position="183"/>
        <end position="381"/>
    </location>
</feature>
<reference evidence="4" key="1">
    <citation type="submission" date="2022-11" db="EMBL/GenBank/DDBJ databases">
        <title>Temperate bacteriophages infecting mucin-degrading bacterium Ruminococcus gnavus from the human gut.</title>
        <authorList>
            <person name="Buttimer C."/>
        </authorList>
    </citation>
    <scope>NUCLEOTIDE SEQUENCE</scope>
    <source>
        <strain evidence="4">CCUG 49994</strain>
    </source>
</reference>
<accession>A0A9Q4EZR7</accession>
<evidence type="ECO:0000256" key="2">
    <source>
        <dbReference type="SAM" id="MobiDB-lite"/>
    </source>
</evidence>
<evidence type="ECO:0000313" key="4">
    <source>
        <dbReference type="EMBL" id="MCZ0666232.1"/>
    </source>
</evidence>
<dbReference type="InterPro" id="IPR010090">
    <property type="entry name" value="Phage_tape_meas"/>
</dbReference>
<organism evidence="4 5">
    <name type="scientific">Mediterraneibacter gnavus</name>
    <name type="common">Ruminococcus gnavus</name>
    <dbReference type="NCBI Taxonomy" id="33038"/>
    <lineage>
        <taxon>Bacteria</taxon>
        <taxon>Bacillati</taxon>
        <taxon>Bacillota</taxon>
        <taxon>Clostridia</taxon>
        <taxon>Lachnospirales</taxon>
        <taxon>Lachnospiraceae</taxon>
        <taxon>Mediterraneibacter</taxon>
    </lineage>
</organism>
<dbReference type="PANTHER" id="PTHR37813">
    <property type="entry name" value="FELS-2 PROPHAGE PROTEIN"/>
    <property type="match status" value="1"/>
</dbReference>
<keyword evidence="1" id="KW-1188">Viral release from host cell</keyword>
<evidence type="ECO:0000313" key="5">
    <source>
        <dbReference type="Proteomes" id="UP001079535"/>
    </source>
</evidence>
<protein>
    <submittedName>
        <fullName evidence="4">Phage tail tape measure protein</fullName>
    </submittedName>
</protein>
<dbReference type="Proteomes" id="UP001079535">
    <property type="component" value="Unassembled WGS sequence"/>
</dbReference>